<dbReference type="Proteomes" id="UP001337655">
    <property type="component" value="Unassembled WGS sequence"/>
</dbReference>
<protein>
    <submittedName>
        <fullName evidence="3">Uncharacterized protein</fullName>
    </submittedName>
</protein>
<keyword evidence="4" id="KW-1185">Reference proteome</keyword>
<feature type="compositionally biased region" description="Basic and acidic residues" evidence="1">
    <location>
        <begin position="390"/>
        <end position="401"/>
    </location>
</feature>
<evidence type="ECO:0000256" key="2">
    <source>
        <dbReference type="SAM" id="Phobius"/>
    </source>
</evidence>
<dbReference type="AlphaFoldDB" id="A0AAV9PF47"/>
<feature type="region of interest" description="Disordered" evidence="1">
    <location>
        <begin position="1"/>
        <end position="116"/>
    </location>
</feature>
<dbReference type="GeneID" id="89925500"/>
<accession>A0AAV9PF47</accession>
<proteinExistence type="predicted"/>
<keyword evidence="2" id="KW-1133">Transmembrane helix</keyword>
<feature type="transmembrane region" description="Helical" evidence="2">
    <location>
        <begin position="180"/>
        <end position="208"/>
    </location>
</feature>
<dbReference type="EMBL" id="JAVRRT010000006">
    <property type="protein sequence ID" value="KAK5171010.1"/>
    <property type="molecule type" value="Genomic_DNA"/>
</dbReference>
<feature type="transmembrane region" description="Helical" evidence="2">
    <location>
        <begin position="220"/>
        <end position="244"/>
    </location>
</feature>
<name>A0AAV9PF47_9PEZI</name>
<feature type="compositionally biased region" description="Polar residues" evidence="1">
    <location>
        <begin position="96"/>
        <end position="111"/>
    </location>
</feature>
<evidence type="ECO:0000256" key="1">
    <source>
        <dbReference type="SAM" id="MobiDB-lite"/>
    </source>
</evidence>
<dbReference type="RefSeq" id="XP_064660038.1">
    <property type="nucleotide sequence ID" value="XM_064801408.1"/>
</dbReference>
<sequence length="426" mass="46413">MHSPLPDSSALEAGILEDTQPSRLSRVQDNVRNLLRNSRFSSPGQTSPFSVLPEPNTPRTHPPYPPGGMYGVLTPPASPTRAPRMPRQPEVIPSPTAESVNSISTTSTSPSEAIRGVHFPPSGYRHTIQRMAHQSALFNTRAVAALDHPDLSDPSLAVYAQRKSETRQRRAWKKSKKSRGVVEVGSSQCLLCVLAALLLSAVVATYVVLATTSSDVTATFHILFVLGIILATVVFAHTVVRIFILPRGGQGRVYVVPVSERSHRRRRREHRPPSLMPPLPVEPAVFVPATPIPVHMPTDEVRPDSREAEPTIIADIEVINGWDKDIESLPNPPPAYGRWRGSVRANPDLLHWQILPSPVDSDAPELPSPTYEEAVSAQRTGPPSYVTRESPARQTERREVGGEAAEARAQSAEPEMVEGAGIGFGL</sequence>
<evidence type="ECO:0000313" key="3">
    <source>
        <dbReference type="EMBL" id="KAK5171010.1"/>
    </source>
</evidence>
<keyword evidence="2" id="KW-0472">Membrane</keyword>
<organism evidence="3 4">
    <name type="scientific">Saxophila tyrrhenica</name>
    <dbReference type="NCBI Taxonomy" id="1690608"/>
    <lineage>
        <taxon>Eukaryota</taxon>
        <taxon>Fungi</taxon>
        <taxon>Dikarya</taxon>
        <taxon>Ascomycota</taxon>
        <taxon>Pezizomycotina</taxon>
        <taxon>Dothideomycetes</taxon>
        <taxon>Dothideomycetidae</taxon>
        <taxon>Mycosphaerellales</taxon>
        <taxon>Extremaceae</taxon>
        <taxon>Saxophila</taxon>
    </lineage>
</organism>
<feature type="region of interest" description="Disordered" evidence="1">
    <location>
        <begin position="360"/>
        <end position="426"/>
    </location>
</feature>
<gene>
    <name evidence="3" type="ORF">LTR77_004154</name>
</gene>
<keyword evidence="2" id="KW-0812">Transmembrane</keyword>
<comment type="caution">
    <text evidence="3">The sequence shown here is derived from an EMBL/GenBank/DDBJ whole genome shotgun (WGS) entry which is preliminary data.</text>
</comment>
<feature type="compositionally biased region" description="Polar residues" evidence="1">
    <location>
        <begin position="19"/>
        <end position="49"/>
    </location>
</feature>
<reference evidence="3 4" key="1">
    <citation type="submission" date="2023-08" db="EMBL/GenBank/DDBJ databases">
        <title>Black Yeasts Isolated from many extreme environments.</title>
        <authorList>
            <person name="Coleine C."/>
            <person name="Stajich J.E."/>
            <person name="Selbmann L."/>
        </authorList>
    </citation>
    <scope>NUCLEOTIDE SEQUENCE [LARGE SCALE GENOMIC DNA]</scope>
    <source>
        <strain evidence="3 4">CCFEE 5935</strain>
    </source>
</reference>
<evidence type="ECO:0000313" key="4">
    <source>
        <dbReference type="Proteomes" id="UP001337655"/>
    </source>
</evidence>